<feature type="region of interest" description="Disordered" evidence="2">
    <location>
        <begin position="706"/>
        <end position="727"/>
    </location>
</feature>
<feature type="region of interest" description="Disordered" evidence="2">
    <location>
        <begin position="661"/>
        <end position="685"/>
    </location>
</feature>
<accession>A0A9Q0KUC4</accession>
<dbReference type="Proteomes" id="UP001141806">
    <property type="component" value="Unassembled WGS sequence"/>
</dbReference>
<dbReference type="OrthoDB" id="687730at2759"/>
<reference evidence="5" key="1">
    <citation type="journal article" date="2023" name="Plant J.">
        <title>The genome of the king protea, Protea cynaroides.</title>
        <authorList>
            <person name="Chang J."/>
            <person name="Duong T.A."/>
            <person name="Schoeman C."/>
            <person name="Ma X."/>
            <person name="Roodt D."/>
            <person name="Barker N."/>
            <person name="Li Z."/>
            <person name="Van de Peer Y."/>
            <person name="Mizrachi E."/>
        </authorList>
    </citation>
    <scope>NUCLEOTIDE SEQUENCE</scope>
    <source>
        <tissue evidence="5">Young leaves</tissue>
    </source>
</reference>
<evidence type="ECO:0000256" key="2">
    <source>
        <dbReference type="SAM" id="MobiDB-lite"/>
    </source>
</evidence>
<dbReference type="InterPro" id="IPR013083">
    <property type="entry name" value="Znf_RING/FYVE/PHD"/>
</dbReference>
<dbReference type="SMART" id="SM00184">
    <property type="entry name" value="RING"/>
    <property type="match status" value="1"/>
</dbReference>
<dbReference type="Pfam" id="PF00092">
    <property type="entry name" value="VWA"/>
    <property type="match status" value="1"/>
</dbReference>
<dbReference type="Gene3D" id="3.30.40.10">
    <property type="entry name" value="Zinc/RING finger domain, C3HC4 (zinc finger)"/>
    <property type="match status" value="1"/>
</dbReference>
<dbReference type="Pfam" id="PF17123">
    <property type="entry name" value="zf-RING_11"/>
    <property type="match status" value="1"/>
</dbReference>
<dbReference type="PANTHER" id="PTHR10579">
    <property type="entry name" value="CALCIUM-ACTIVATED CHLORIDE CHANNEL REGULATOR"/>
    <property type="match status" value="1"/>
</dbReference>
<dbReference type="GO" id="GO:0008270">
    <property type="term" value="F:zinc ion binding"/>
    <property type="evidence" value="ECO:0007669"/>
    <property type="project" value="UniProtKB-KW"/>
</dbReference>
<evidence type="ECO:0000259" key="4">
    <source>
        <dbReference type="PROSITE" id="PS50234"/>
    </source>
</evidence>
<dbReference type="PROSITE" id="PS50089">
    <property type="entry name" value="ZF_RING_2"/>
    <property type="match status" value="1"/>
</dbReference>
<keyword evidence="1" id="KW-0862">Zinc</keyword>
<dbReference type="SUPFAM" id="SSF53300">
    <property type="entry name" value="vWA-like"/>
    <property type="match status" value="1"/>
</dbReference>
<dbReference type="EMBL" id="JAMYWD010000003">
    <property type="protein sequence ID" value="KAJ4976847.1"/>
    <property type="molecule type" value="Genomic_DNA"/>
</dbReference>
<dbReference type="SUPFAM" id="SSF57850">
    <property type="entry name" value="RING/U-box"/>
    <property type="match status" value="1"/>
</dbReference>
<organism evidence="5 6">
    <name type="scientific">Protea cynaroides</name>
    <dbReference type="NCBI Taxonomy" id="273540"/>
    <lineage>
        <taxon>Eukaryota</taxon>
        <taxon>Viridiplantae</taxon>
        <taxon>Streptophyta</taxon>
        <taxon>Embryophyta</taxon>
        <taxon>Tracheophyta</taxon>
        <taxon>Spermatophyta</taxon>
        <taxon>Magnoliopsida</taxon>
        <taxon>Proteales</taxon>
        <taxon>Proteaceae</taxon>
        <taxon>Protea</taxon>
    </lineage>
</organism>
<comment type="caution">
    <text evidence="5">The sequence shown here is derived from an EMBL/GenBank/DDBJ whole genome shotgun (WGS) entry which is preliminary data.</text>
</comment>
<dbReference type="AlphaFoldDB" id="A0A9Q0KUC4"/>
<feature type="domain" description="RING-type" evidence="3">
    <location>
        <begin position="73"/>
        <end position="117"/>
    </location>
</feature>
<dbReference type="InterPro" id="IPR051266">
    <property type="entry name" value="CLCR"/>
</dbReference>
<dbReference type="PROSITE" id="PS50234">
    <property type="entry name" value="VWFA"/>
    <property type="match status" value="1"/>
</dbReference>
<dbReference type="SMART" id="SM00327">
    <property type="entry name" value="VWA"/>
    <property type="match status" value="1"/>
</dbReference>
<dbReference type="Gene3D" id="3.40.50.410">
    <property type="entry name" value="von Willebrand factor, type A domain"/>
    <property type="match status" value="1"/>
</dbReference>
<dbReference type="InterPro" id="IPR036465">
    <property type="entry name" value="vWFA_dom_sf"/>
</dbReference>
<dbReference type="InterPro" id="IPR002035">
    <property type="entry name" value="VWF_A"/>
</dbReference>
<proteinExistence type="predicted"/>
<keyword evidence="1" id="KW-0479">Metal-binding</keyword>
<name>A0A9Q0KUC4_9MAGN</name>
<evidence type="ECO:0000313" key="5">
    <source>
        <dbReference type="EMBL" id="KAJ4976847.1"/>
    </source>
</evidence>
<dbReference type="InterPro" id="IPR032838">
    <property type="entry name" value="Vwaint_dom"/>
</dbReference>
<evidence type="ECO:0000259" key="3">
    <source>
        <dbReference type="PROSITE" id="PS50089"/>
    </source>
</evidence>
<feature type="domain" description="VWFA" evidence="4">
    <location>
        <begin position="245"/>
        <end position="455"/>
    </location>
</feature>
<keyword evidence="6" id="KW-1185">Reference proteome</keyword>
<feature type="compositionally biased region" description="Low complexity" evidence="2">
    <location>
        <begin position="46"/>
        <end position="63"/>
    </location>
</feature>
<sequence>MVGSSMASKWNKLKKTLYPLFSSQPSSKSLEAARSSDIPKKDFRASTTTSSSTSDLRLSRTSTCGTRSSKRTCAICLGNIKVGQCQAIFTAECSHSFHFNCIASSVKHGNQVCPICRCKWNDIPFPAPNSVIDPQLNGIGRARVAPLGSPQDEFHASLHRHLPPQPSLHAEPYQFSDDESLLSTSFQDSTSPSSPSAHPVATVRAFPEFPAVPAADNRPTFAVLVGVKAPALPENTHHHDHAPIDLVTVLDVSGSMAGTKLALLKRAVRFVIRNLGPADRLAIVSFSSTARRVFPLHRMSDAGRDHAVMAVNSLRSTGGTNIIEGLKKGVRILEERHEKNPVGSIILLSDGKDTYNVDHHNHCRNPDNQASPNSRQVLDYLSLFPSSICPNNNASRLEGRVASFPLHTFGFGSDHDAAALYAISDASGGMFSFIHTVSIIQDAFARCIGGLLSVVAQELQLTVRSLSPVGSIGSISAGKYSTEIINQGQLGMVEVGDLYADEEKDFLVHVSVPVFSAEEGGGRVPNTSLLRVECSYKDPLSQEIVQAESKIVDIRRPGVLSLEDNRMSLEVDRQRSRLWVADGIAEAQGMAEKGNLEVAQAILAARRSALLASASAQAGDGLCNSLEAELKEVRDRMVSRELYEETGRAYTLSGLSSHSWQRATTRENSTTHTTMFHRDGDNQSMSGAMGYETPSMVSMVTRSRTIGTMTGGSPQQAHRLNKSSSLL</sequence>
<gene>
    <name evidence="5" type="ORF">NE237_001953</name>
</gene>
<dbReference type="Pfam" id="PF14624">
    <property type="entry name" value="Vwaint"/>
    <property type="match status" value="1"/>
</dbReference>
<evidence type="ECO:0000313" key="6">
    <source>
        <dbReference type="Proteomes" id="UP001141806"/>
    </source>
</evidence>
<feature type="region of interest" description="Disordered" evidence="2">
    <location>
        <begin position="41"/>
        <end position="64"/>
    </location>
</feature>
<dbReference type="PANTHER" id="PTHR10579:SF146">
    <property type="entry name" value="RING-TYPE DOMAIN-CONTAINING PROTEIN"/>
    <property type="match status" value="1"/>
</dbReference>
<dbReference type="CDD" id="cd23114">
    <property type="entry name" value="RING-H2_WAVH2"/>
    <property type="match status" value="1"/>
</dbReference>
<protein>
    <submittedName>
        <fullName evidence="5">Uncharacterized protein</fullName>
    </submittedName>
</protein>
<feature type="compositionally biased region" description="Polar residues" evidence="2">
    <location>
        <begin position="661"/>
        <end position="674"/>
    </location>
</feature>
<dbReference type="InterPro" id="IPR001841">
    <property type="entry name" value="Znf_RING"/>
</dbReference>
<keyword evidence="1" id="KW-0863">Zinc-finger</keyword>
<evidence type="ECO:0000256" key="1">
    <source>
        <dbReference type="PROSITE-ProRule" id="PRU00175"/>
    </source>
</evidence>